<gene>
    <name evidence="2" type="ORF">METZ01_LOCUS466206</name>
</gene>
<organism evidence="2">
    <name type="scientific">marine metagenome</name>
    <dbReference type="NCBI Taxonomy" id="408172"/>
    <lineage>
        <taxon>unclassified sequences</taxon>
        <taxon>metagenomes</taxon>
        <taxon>ecological metagenomes</taxon>
    </lineage>
</organism>
<dbReference type="EMBL" id="UINC01196371">
    <property type="protein sequence ID" value="SVE13352.1"/>
    <property type="molecule type" value="Genomic_DNA"/>
</dbReference>
<feature type="domain" description="NADP-dependent oxidoreductase" evidence="1">
    <location>
        <begin position="13"/>
        <end position="82"/>
    </location>
</feature>
<reference evidence="2" key="1">
    <citation type="submission" date="2018-05" db="EMBL/GenBank/DDBJ databases">
        <authorList>
            <person name="Lanie J.A."/>
            <person name="Ng W.-L."/>
            <person name="Kazmierczak K.M."/>
            <person name="Andrzejewski T.M."/>
            <person name="Davidsen T.M."/>
            <person name="Wayne K.J."/>
            <person name="Tettelin H."/>
            <person name="Glass J.I."/>
            <person name="Rusch D."/>
            <person name="Podicherti R."/>
            <person name="Tsui H.-C.T."/>
            <person name="Winkler M.E."/>
        </authorList>
    </citation>
    <scope>NUCLEOTIDE SEQUENCE</scope>
</reference>
<dbReference type="InterPro" id="IPR036812">
    <property type="entry name" value="NAD(P)_OxRdtase_dom_sf"/>
</dbReference>
<feature type="non-terminal residue" evidence="2">
    <location>
        <position position="1"/>
    </location>
</feature>
<dbReference type="SUPFAM" id="SSF51430">
    <property type="entry name" value="NAD(P)-linked oxidoreductase"/>
    <property type="match status" value="1"/>
</dbReference>
<protein>
    <recommendedName>
        <fullName evidence="1">NADP-dependent oxidoreductase domain-containing protein</fullName>
    </recommendedName>
</protein>
<dbReference type="Gene3D" id="3.20.20.100">
    <property type="entry name" value="NADP-dependent oxidoreductase domain"/>
    <property type="match status" value="1"/>
</dbReference>
<dbReference type="AlphaFoldDB" id="A0A383B083"/>
<evidence type="ECO:0000313" key="2">
    <source>
        <dbReference type="EMBL" id="SVE13352.1"/>
    </source>
</evidence>
<dbReference type="InterPro" id="IPR023210">
    <property type="entry name" value="NADP_OxRdtase_dom"/>
</dbReference>
<name>A0A383B083_9ZZZZ</name>
<proteinExistence type="predicted"/>
<sequence length="85" mass="9810">RLALWRGAFRSDWKFDVMDKITEFGQSIDRNILEMSLSWAANQKQIGSVLVGVTKPEQLIQNIKAISWKMSPEEMDSINNILNEK</sequence>
<dbReference type="Pfam" id="PF00248">
    <property type="entry name" value="Aldo_ket_red"/>
    <property type="match status" value="1"/>
</dbReference>
<accession>A0A383B083</accession>
<evidence type="ECO:0000259" key="1">
    <source>
        <dbReference type="Pfam" id="PF00248"/>
    </source>
</evidence>